<evidence type="ECO:0000313" key="3">
    <source>
        <dbReference type="EMBL" id="UUF05693.1"/>
    </source>
</evidence>
<feature type="compositionally biased region" description="Basic and acidic residues" evidence="1">
    <location>
        <begin position="49"/>
        <end position="66"/>
    </location>
</feature>
<evidence type="ECO:0000313" key="4">
    <source>
        <dbReference type="Proteomes" id="UP001058016"/>
    </source>
</evidence>
<keyword evidence="2" id="KW-0472">Membrane</keyword>
<evidence type="ECO:0000256" key="2">
    <source>
        <dbReference type="SAM" id="Phobius"/>
    </source>
</evidence>
<accession>A0ABY5JL15</accession>
<keyword evidence="2" id="KW-0812">Transmembrane</keyword>
<feature type="region of interest" description="Disordered" evidence="1">
    <location>
        <begin position="49"/>
        <end position="69"/>
    </location>
</feature>
<dbReference type="Proteomes" id="UP001058016">
    <property type="component" value="Chromosome"/>
</dbReference>
<feature type="transmembrane region" description="Helical" evidence="2">
    <location>
        <begin position="12"/>
        <end position="29"/>
    </location>
</feature>
<dbReference type="EMBL" id="CP071249">
    <property type="protein sequence ID" value="UUF05693.1"/>
    <property type="molecule type" value="Genomic_DNA"/>
</dbReference>
<keyword evidence="4" id="KW-1185">Reference proteome</keyword>
<proteinExistence type="predicted"/>
<protein>
    <recommendedName>
        <fullName evidence="5">NEAT domain-containing protein</fullName>
    </recommendedName>
</protein>
<organism evidence="3 4">
    <name type="scientific">Turicibacter bilis</name>
    <dbReference type="NCBI Taxonomy" id="2735723"/>
    <lineage>
        <taxon>Bacteria</taxon>
        <taxon>Bacillati</taxon>
        <taxon>Bacillota</taxon>
        <taxon>Erysipelotrichia</taxon>
        <taxon>Erysipelotrichales</taxon>
        <taxon>Turicibacteraceae</taxon>
        <taxon>Turicibacter</taxon>
    </lineage>
</organism>
<reference evidence="3 4" key="1">
    <citation type="submission" date="2021-03" db="EMBL/GenBank/DDBJ databases">
        <title>Comparative Genomics and Metabolomics in the genus Turicibacter.</title>
        <authorList>
            <person name="Maki J."/>
            <person name="Looft T."/>
        </authorList>
    </citation>
    <scope>NUCLEOTIDE SEQUENCE [LARGE SCALE GENOMIC DNA]</scope>
    <source>
        <strain evidence="3 4">MMM721</strain>
    </source>
</reference>
<name>A0ABY5JL15_9FIRM</name>
<evidence type="ECO:0008006" key="5">
    <source>
        <dbReference type="Google" id="ProtNLM"/>
    </source>
</evidence>
<gene>
    <name evidence="3" type="ORF">J0J69_11640</name>
</gene>
<keyword evidence="2" id="KW-1133">Transmembrane helix</keyword>
<dbReference type="RefSeq" id="WP_212726164.1">
    <property type="nucleotide sequence ID" value="NZ_CP071249.1"/>
</dbReference>
<sequence length="235" mass="26946">MGNQRVDLNTKIWTIAVVGSILTGGMALIELSENEESLITHMNEEVLEKNNDKKESQSTPEDKFEQQTDTAIEEEVTDEQLINEPLDSEIIETELNYSSNYIDTFKTKGSYNITINNGKSFIKYDNLTDFENIYADVYNYNHLYNTLNIDLGNIGSVENITLNIIDENNNTATNTYDLSKLTNGIYQIEFNYKKENSNIEKVTRIELLIDSNPLIKQENREGYIEVISASFSYKE</sequence>
<evidence type="ECO:0000256" key="1">
    <source>
        <dbReference type="SAM" id="MobiDB-lite"/>
    </source>
</evidence>